<feature type="domain" description="ATP-sulfurylase PUA-like" evidence="1">
    <location>
        <begin position="6"/>
        <end position="130"/>
    </location>
</feature>
<gene>
    <name evidence="2" type="ORF">LCGC14_1901010</name>
</gene>
<protein>
    <recommendedName>
        <fullName evidence="1">ATP-sulfurylase PUA-like domain-containing protein</fullName>
    </recommendedName>
</protein>
<proteinExistence type="predicted"/>
<dbReference type="AlphaFoldDB" id="A0A0F9FWW9"/>
<dbReference type="EMBL" id="LAZR01019909">
    <property type="protein sequence ID" value="KKL90808.1"/>
    <property type="molecule type" value="Genomic_DNA"/>
</dbReference>
<dbReference type="Pfam" id="PF14306">
    <property type="entry name" value="PUA_2"/>
    <property type="match status" value="1"/>
</dbReference>
<reference evidence="2" key="1">
    <citation type="journal article" date="2015" name="Nature">
        <title>Complex archaea that bridge the gap between prokaryotes and eukaryotes.</title>
        <authorList>
            <person name="Spang A."/>
            <person name="Saw J.H."/>
            <person name="Jorgensen S.L."/>
            <person name="Zaremba-Niedzwiedzka K."/>
            <person name="Martijn J."/>
            <person name="Lind A.E."/>
            <person name="van Eijk R."/>
            <person name="Schleper C."/>
            <person name="Guy L."/>
            <person name="Ettema T.J."/>
        </authorList>
    </citation>
    <scope>NUCLEOTIDE SEQUENCE</scope>
</reference>
<dbReference type="Gene3D" id="3.10.400.10">
    <property type="entry name" value="Sulfate adenylyltransferase"/>
    <property type="match status" value="1"/>
</dbReference>
<dbReference type="InterPro" id="IPR015947">
    <property type="entry name" value="PUA-like_sf"/>
</dbReference>
<comment type="caution">
    <text evidence="2">The sequence shown here is derived from an EMBL/GenBank/DDBJ whole genome shotgun (WGS) entry which is preliminary data.</text>
</comment>
<sequence length="131" mass="14146">MSETIPAHGGELIELTVEGEDRQELKKQAASLPKLRLNARALSDVELLGNGGYSPLRGFMGRADYESVVESMRLSSGLPWSIPITLAVSREESGKLREGDDVALADESGKVLAVLELAEAFDYDKRGEAKA</sequence>
<name>A0A0F9FWW9_9ZZZZ</name>
<dbReference type="SUPFAM" id="SSF88697">
    <property type="entry name" value="PUA domain-like"/>
    <property type="match status" value="1"/>
</dbReference>
<evidence type="ECO:0000259" key="1">
    <source>
        <dbReference type="Pfam" id="PF14306"/>
    </source>
</evidence>
<dbReference type="PANTHER" id="PTHR43509">
    <property type="match status" value="1"/>
</dbReference>
<feature type="non-terminal residue" evidence="2">
    <location>
        <position position="131"/>
    </location>
</feature>
<dbReference type="PANTHER" id="PTHR43509:SF1">
    <property type="entry name" value="SULFATE ADENYLYLTRANSFERASE"/>
    <property type="match status" value="1"/>
</dbReference>
<accession>A0A0F9FWW9</accession>
<evidence type="ECO:0000313" key="2">
    <source>
        <dbReference type="EMBL" id="KKL90808.1"/>
    </source>
</evidence>
<organism evidence="2">
    <name type="scientific">marine sediment metagenome</name>
    <dbReference type="NCBI Taxonomy" id="412755"/>
    <lineage>
        <taxon>unclassified sequences</taxon>
        <taxon>metagenomes</taxon>
        <taxon>ecological metagenomes</taxon>
    </lineage>
</organism>
<dbReference type="InterPro" id="IPR025980">
    <property type="entry name" value="ATP-Sase_PUA-like_dom"/>
</dbReference>